<reference evidence="1" key="1">
    <citation type="journal article" date="2021" name="PeerJ">
        <title>Extensive microbial diversity within the chicken gut microbiome revealed by metagenomics and culture.</title>
        <authorList>
            <person name="Gilroy R."/>
            <person name="Ravi A."/>
            <person name="Getino M."/>
            <person name="Pursley I."/>
            <person name="Horton D.L."/>
            <person name="Alikhan N.F."/>
            <person name="Baker D."/>
            <person name="Gharbi K."/>
            <person name="Hall N."/>
            <person name="Watson M."/>
            <person name="Adriaenssens E.M."/>
            <person name="Foster-Nyarko E."/>
            <person name="Jarju S."/>
            <person name="Secka A."/>
            <person name="Antonio M."/>
            <person name="Oren A."/>
            <person name="Chaudhuri R.R."/>
            <person name="La Ragione R."/>
            <person name="Hildebrand F."/>
            <person name="Pallen M.J."/>
        </authorList>
    </citation>
    <scope>NUCLEOTIDE SEQUENCE</scope>
    <source>
        <strain evidence="1">CHK186-16707</strain>
    </source>
</reference>
<dbReference type="AlphaFoldDB" id="A0A9D2KLC6"/>
<evidence type="ECO:0000313" key="1">
    <source>
        <dbReference type="EMBL" id="HJA09090.1"/>
    </source>
</evidence>
<organism evidence="1 2">
    <name type="scientific">Candidatus Mailhella merdigallinarum</name>
    <dbReference type="NCBI Taxonomy" id="2838658"/>
    <lineage>
        <taxon>Bacteria</taxon>
        <taxon>Pseudomonadati</taxon>
        <taxon>Thermodesulfobacteriota</taxon>
        <taxon>Desulfovibrionia</taxon>
        <taxon>Desulfovibrionales</taxon>
        <taxon>Desulfovibrionaceae</taxon>
        <taxon>Mailhella</taxon>
    </lineage>
</organism>
<name>A0A9D2KLC6_9BACT</name>
<proteinExistence type="predicted"/>
<dbReference type="EMBL" id="DXAN01000025">
    <property type="protein sequence ID" value="HJA09090.1"/>
    <property type="molecule type" value="Genomic_DNA"/>
</dbReference>
<reference evidence="1" key="2">
    <citation type="submission" date="2021-04" db="EMBL/GenBank/DDBJ databases">
        <authorList>
            <person name="Gilroy R."/>
        </authorList>
    </citation>
    <scope>NUCLEOTIDE SEQUENCE</scope>
    <source>
        <strain evidence="1">CHK186-16707</strain>
    </source>
</reference>
<accession>A0A9D2KLC6</accession>
<dbReference type="Proteomes" id="UP000824225">
    <property type="component" value="Unassembled WGS sequence"/>
</dbReference>
<evidence type="ECO:0000313" key="2">
    <source>
        <dbReference type="Proteomes" id="UP000824225"/>
    </source>
</evidence>
<comment type="caution">
    <text evidence="1">The sequence shown here is derived from an EMBL/GenBank/DDBJ whole genome shotgun (WGS) entry which is preliminary data.</text>
</comment>
<sequence>MDNSTLTIMEQRVAGLRATLDGLREDERLFQRAAGLKVQQEKDHTATLELEARLTAGKKELAELLDQKARAMQTTATALAQKMGQMLPYGQAVFSVDDEGKVFLGWDLPNHGLVAHGGLSGGQRTMFDGALAYALARQDRKNPVILLEGAELGPEISTFLAGIAEANVGTQIIVCTCHDPAAPVEGWTVVSVEEGAR</sequence>
<protein>
    <submittedName>
        <fullName evidence="1">Uncharacterized protein</fullName>
    </submittedName>
</protein>
<gene>
    <name evidence="1" type="ORF">H9962_07885</name>
</gene>